<evidence type="ECO:0000256" key="1">
    <source>
        <dbReference type="ARBA" id="ARBA00001974"/>
    </source>
</evidence>
<evidence type="ECO:0000259" key="13">
    <source>
        <dbReference type="SMART" id="SM01228"/>
    </source>
</evidence>
<feature type="binding site" evidence="12">
    <location>
        <begin position="14"/>
        <end position="19"/>
    </location>
    <ligand>
        <name>FAD</name>
        <dbReference type="ChEBI" id="CHEBI:57692"/>
    </ligand>
</feature>
<dbReference type="InterPro" id="IPR036188">
    <property type="entry name" value="FAD/NAD-bd_sf"/>
</dbReference>
<evidence type="ECO:0000313" key="14">
    <source>
        <dbReference type="EMBL" id="KXB68298.1"/>
    </source>
</evidence>
<dbReference type="AlphaFoldDB" id="A0A134AKP5"/>
<feature type="binding site" evidence="12">
    <location>
        <begin position="276"/>
        <end position="290"/>
    </location>
    <ligand>
        <name>NAD(+)</name>
        <dbReference type="ChEBI" id="CHEBI:57540"/>
    </ligand>
</feature>
<dbReference type="Gene3D" id="3.50.50.60">
    <property type="entry name" value="FAD/NAD(P)-binding domain"/>
    <property type="match status" value="2"/>
</dbReference>
<comment type="subunit">
    <text evidence="10 12">Homodimer. Heterotetramer of two MnmE and two MnmG subunits.</text>
</comment>
<keyword evidence="8 12" id="KW-0274">FAD</keyword>
<dbReference type="PANTHER" id="PTHR11806:SF0">
    <property type="entry name" value="PROTEIN MTO1 HOMOLOG, MITOCHONDRIAL"/>
    <property type="match status" value="1"/>
</dbReference>
<keyword evidence="7 12" id="KW-0819">tRNA processing</keyword>
<dbReference type="FunFam" id="3.50.50.60:FF:000002">
    <property type="entry name" value="tRNA uridine 5-carboxymethylaminomethyl modification enzyme MnmG"/>
    <property type="match status" value="1"/>
</dbReference>
<gene>
    <name evidence="12" type="primary">mnmG</name>
    <name evidence="12" type="synonym">gidA</name>
    <name evidence="14" type="ORF">HMPREF1863_00321</name>
</gene>
<comment type="similarity">
    <text evidence="3 12">Belongs to the MnmG family.</text>
</comment>
<accession>A0A134AKP5</accession>
<proteinExistence type="inferred from homology"/>
<evidence type="ECO:0000256" key="8">
    <source>
        <dbReference type="ARBA" id="ARBA00022827"/>
    </source>
</evidence>
<dbReference type="OrthoDB" id="9815560at2"/>
<evidence type="ECO:0000313" key="15">
    <source>
        <dbReference type="Proteomes" id="UP000070442"/>
    </source>
</evidence>
<evidence type="ECO:0000256" key="5">
    <source>
        <dbReference type="ARBA" id="ARBA00022490"/>
    </source>
</evidence>
<dbReference type="Pfam" id="PF21680">
    <property type="entry name" value="GIDA_C_1st"/>
    <property type="match status" value="1"/>
</dbReference>
<evidence type="ECO:0000256" key="9">
    <source>
        <dbReference type="ARBA" id="ARBA00023027"/>
    </source>
</evidence>
<dbReference type="InterPro" id="IPR004416">
    <property type="entry name" value="MnmG"/>
</dbReference>
<keyword evidence="6 12" id="KW-0285">Flavoprotein</keyword>
<evidence type="ECO:0000256" key="6">
    <source>
        <dbReference type="ARBA" id="ARBA00022630"/>
    </source>
</evidence>
<dbReference type="InterPro" id="IPR040131">
    <property type="entry name" value="MnmG_N"/>
</dbReference>
<evidence type="ECO:0000256" key="2">
    <source>
        <dbReference type="ARBA" id="ARBA00003717"/>
    </source>
</evidence>
<protein>
    <recommendedName>
        <fullName evidence="4 12">tRNA uridine 5-carboxymethylaminomethyl modification enzyme MnmG</fullName>
    </recommendedName>
    <alternativeName>
        <fullName evidence="11 12">Glucose-inhibited division protein A</fullName>
    </alternativeName>
</protein>
<dbReference type="GO" id="GO:0002098">
    <property type="term" value="P:tRNA wobble uridine modification"/>
    <property type="evidence" value="ECO:0007669"/>
    <property type="project" value="InterPro"/>
</dbReference>
<feature type="domain" description="tRNA uridine 5-carboxymethylaminomethyl modification enzyme C-terminal subdomain" evidence="13">
    <location>
        <begin position="548"/>
        <end position="619"/>
    </location>
</feature>
<dbReference type="SMART" id="SM01228">
    <property type="entry name" value="GIDA_assoc_3"/>
    <property type="match status" value="1"/>
</dbReference>
<dbReference type="FunFam" id="1.10.150.570:FF:000001">
    <property type="entry name" value="tRNA uridine 5-carboxymethylaminomethyl modification enzyme MnmG"/>
    <property type="match status" value="1"/>
</dbReference>
<dbReference type="PROSITE" id="PS01280">
    <property type="entry name" value="GIDA_1"/>
    <property type="match status" value="1"/>
</dbReference>
<evidence type="ECO:0000256" key="12">
    <source>
        <dbReference type="HAMAP-Rule" id="MF_00129"/>
    </source>
</evidence>
<dbReference type="SUPFAM" id="SSF51905">
    <property type="entry name" value="FAD/NAD(P)-binding domain"/>
    <property type="match status" value="1"/>
</dbReference>
<keyword evidence="9 12" id="KW-0520">NAD</keyword>
<comment type="function">
    <text evidence="2 12">NAD-binding protein involved in the addition of a carboxymethylaminomethyl (cmnm) group at the wobble position (U34) of certain tRNAs, forming tRNA-cmnm(5)s(2)U34.</text>
</comment>
<dbReference type="STRING" id="755172.HMPREF1863_00321"/>
<dbReference type="GO" id="GO:0050660">
    <property type="term" value="F:flavin adenine dinucleotide binding"/>
    <property type="evidence" value="ECO:0007669"/>
    <property type="project" value="UniProtKB-UniRule"/>
</dbReference>
<dbReference type="InterPro" id="IPR049312">
    <property type="entry name" value="GIDA_C_N"/>
</dbReference>
<dbReference type="Proteomes" id="UP000070442">
    <property type="component" value="Unassembled WGS sequence"/>
</dbReference>
<reference evidence="15" key="1">
    <citation type="submission" date="2016-01" db="EMBL/GenBank/DDBJ databases">
        <authorList>
            <person name="Mitreva M."/>
            <person name="Pepin K.H."/>
            <person name="Mihindukulasuriya K.A."/>
            <person name="Fulton R."/>
            <person name="Fronick C."/>
            <person name="O'Laughlin M."/>
            <person name="Miner T."/>
            <person name="Herter B."/>
            <person name="Rosa B.A."/>
            <person name="Cordes M."/>
            <person name="Tomlinson C."/>
            <person name="Wollam A."/>
            <person name="Palsikar V.B."/>
            <person name="Mardis E.R."/>
            <person name="Wilson R.K."/>
        </authorList>
    </citation>
    <scope>NUCLEOTIDE SEQUENCE [LARGE SCALE GENOMIC DNA]</scope>
    <source>
        <strain evidence="15">DNF00729</strain>
    </source>
</reference>
<dbReference type="FunFam" id="1.10.10.1800:FF:000001">
    <property type="entry name" value="tRNA uridine 5-carboxymethylaminomethyl modification enzyme MnmG"/>
    <property type="match status" value="1"/>
</dbReference>
<dbReference type="HAMAP" id="MF_00129">
    <property type="entry name" value="MnmG_GidA"/>
    <property type="match status" value="1"/>
</dbReference>
<evidence type="ECO:0000256" key="10">
    <source>
        <dbReference type="ARBA" id="ARBA00025948"/>
    </source>
</evidence>
<dbReference type="PANTHER" id="PTHR11806">
    <property type="entry name" value="GLUCOSE INHIBITED DIVISION PROTEIN A"/>
    <property type="match status" value="1"/>
</dbReference>
<dbReference type="EMBL" id="LSDG01000005">
    <property type="protein sequence ID" value="KXB68298.1"/>
    <property type="molecule type" value="Genomic_DNA"/>
</dbReference>
<dbReference type="GO" id="GO:0005829">
    <property type="term" value="C:cytosol"/>
    <property type="evidence" value="ECO:0007669"/>
    <property type="project" value="TreeGrafter"/>
</dbReference>
<keyword evidence="15" id="KW-1185">Reference proteome</keyword>
<evidence type="ECO:0000256" key="4">
    <source>
        <dbReference type="ARBA" id="ARBA00020461"/>
    </source>
</evidence>
<sequence>MDFLAKTVDVVVVGAGHAGCEAALAAARMGMEVALITMNLNSIAAMNCNPNIGGTGKGHLVREIDALGGEIGRNIDKTFIQSRMLNRSKGPAVHSLRAQADKWNYHCAMKMTLEDEKNIHLIQDEAASFYFIDDELSGIVCKTGAIYKAKKTVLATGTYLRGRVFMGEVNFSSGPDGMQPANLLTSSIEGIGIETMRMKTGTPARVHRDSIDFSGMEIQKGDDEIHPFSFSNFDKDYSDKEQIDCYLTYTTPECHEIIRENIGRSAMAMGDIEGKGPRYCPSIEDKVTRFADRDRHQVFLEPEGLLTKEIYVQGVSSSLPVEVQMALYKKIDGLEHCEFMRPAYAIEYDAIDATRLDRSLEVMGVHNLFMAGQINGSSGYEEAAAQGLVAGINAALSIQGRDPLILRRDQAYIGVLIDDLVTKGTREPYRMMTARAEYRLTLRQDNADLRLTEIGRSIGLVGDEQYEGFLARRDAIENERKRLASIQINPTEENIQKLEELGSATLKNATPLLNLMQRPELTYDKLAIFDENRPALPRHVIEEVETEIRYKGYIEKQMAQIQKFRKMENKLLSKDLDYTAIKGLRNEAKEKLSAIRPESVGQAGRISGVSPADINVLLIYLEQKNREATNELGDA</sequence>
<evidence type="ECO:0000256" key="11">
    <source>
        <dbReference type="ARBA" id="ARBA00031800"/>
    </source>
</evidence>
<dbReference type="PRINTS" id="PR00368">
    <property type="entry name" value="FADPNR"/>
</dbReference>
<dbReference type="PATRIC" id="fig|755172.3.peg.308"/>
<dbReference type="InterPro" id="IPR047001">
    <property type="entry name" value="MnmG_C_subdom"/>
</dbReference>
<organism evidence="14 15">
    <name type="scientific">Aedoeadaptatus coxii</name>
    <dbReference type="NCBI Taxonomy" id="755172"/>
    <lineage>
        <taxon>Bacteria</taxon>
        <taxon>Bacillati</taxon>
        <taxon>Bacillota</taxon>
        <taxon>Tissierellia</taxon>
        <taxon>Tissierellales</taxon>
        <taxon>Peptoniphilaceae</taxon>
        <taxon>Aedoeadaptatus</taxon>
    </lineage>
</organism>
<dbReference type="PRINTS" id="PR00411">
    <property type="entry name" value="PNDRDTASEI"/>
</dbReference>
<dbReference type="NCBIfam" id="TIGR00136">
    <property type="entry name" value="mnmG_gidA"/>
    <property type="match status" value="1"/>
</dbReference>
<comment type="cofactor">
    <cofactor evidence="1 12">
        <name>FAD</name>
        <dbReference type="ChEBI" id="CHEBI:57692"/>
    </cofactor>
</comment>
<dbReference type="InterPro" id="IPR002218">
    <property type="entry name" value="MnmG-rel"/>
</dbReference>
<dbReference type="InterPro" id="IPR026904">
    <property type="entry name" value="MnmG_C"/>
</dbReference>
<comment type="caution">
    <text evidence="12">Lacks conserved residue(s) required for the propagation of feature annotation.</text>
</comment>
<dbReference type="InterPro" id="IPR020595">
    <property type="entry name" value="MnmG-rel_CS"/>
</dbReference>
<name>A0A134AKP5_9FIRM</name>
<evidence type="ECO:0000256" key="3">
    <source>
        <dbReference type="ARBA" id="ARBA00007653"/>
    </source>
</evidence>
<dbReference type="Pfam" id="PF13932">
    <property type="entry name" value="SAM_GIDA_C"/>
    <property type="match status" value="1"/>
</dbReference>
<dbReference type="Pfam" id="PF01134">
    <property type="entry name" value="GIDA"/>
    <property type="match status" value="1"/>
</dbReference>
<keyword evidence="5 12" id="KW-0963">Cytoplasm</keyword>
<dbReference type="InterPro" id="IPR044920">
    <property type="entry name" value="MnmG_C_subdom_sf"/>
</dbReference>
<comment type="caution">
    <text evidence="14">The sequence shown here is derived from an EMBL/GenBank/DDBJ whole genome shotgun (WGS) entry which is preliminary data.</text>
</comment>
<comment type="subcellular location">
    <subcellularLocation>
        <location evidence="12">Cytoplasm</location>
    </subcellularLocation>
</comment>
<dbReference type="Gene3D" id="1.10.150.570">
    <property type="entry name" value="GidA associated domain, C-terminal subdomain"/>
    <property type="match status" value="1"/>
</dbReference>
<dbReference type="Gene3D" id="1.10.10.1800">
    <property type="entry name" value="tRNA uridine 5-carboxymethylaminomethyl modification enzyme MnmG/GidA"/>
    <property type="match status" value="1"/>
</dbReference>
<dbReference type="PROSITE" id="PS01281">
    <property type="entry name" value="GIDA_2"/>
    <property type="match status" value="1"/>
</dbReference>
<evidence type="ECO:0000256" key="7">
    <source>
        <dbReference type="ARBA" id="ARBA00022694"/>
    </source>
</evidence>
<dbReference type="GO" id="GO:0030488">
    <property type="term" value="P:tRNA methylation"/>
    <property type="evidence" value="ECO:0007669"/>
    <property type="project" value="TreeGrafter"/>
</dbReference>
<dbReference type="RefSeq" id="WP_068366696.1">
    <property type="nucleotide sequence ID" value="NZ_KQ960157.1"/>
</dbReference>